<dbReference type="InterPro" id="IPR017508">
    <property type="entry name" value="HipA_N1"/>
</dbReference>
<dbReference type="InterPro" id="IPR012893">
    <property type="entry name" value="HipA-like_C"/>
</dbReference>
<evidence type="ECO:0000259" key="4">
    <source>
        <dbReference type="Pfam" id="PF07804"/>
    </source>
</evidence>
<dbReference type="GO" id="GO:0005829">
    <property type="term" value="C:cytosol"/>
    <property type="evidence" value="ECO:0007669"/>
    <property type="project" value="TreeGrafter"/>
</dbReference>
<evidence type="ECO:0000256" key="1">
    <source>
        <dbReference type="ARBA" id="ARBA00010164"/>
    </source>
</evidence>
<dbReference type="PANTHER" id="PTHR37419:SF1">
    <property type="entry name" value="SERINE_THREONINE-PROTEIN KINASE TOXIN HIPA"/>
    <property type="match status" value="1"/>
</dbReference>
<comment type="caution">
    <text evidence="6">The sequence shown here is derived from an EMBL/GenBank/DDBJ whole genome shotgun (WGS) entry which is preliminary data.</text>
</comment>
<dbReference type="Proteomes" id="UP000252995">
    <property type="component" value="Unassembled WGS sequence"/>
</dbReference>
<dbReference type="RefSeq" id="WP_113862508.1">
    <property type="nucleotide sequence ID" value="NZ_QNRO01000008.1"/>
</dbReference>
<dbReference type="OrthoDB" id="9805913at2"/>
<comment type="similarity">
    <text evidence="1">Belongs to the HipA Ser/Thr kinase family.</text>
</comment>
<dbReference type="AlphaFoldDB" id="A0A366GSC9"/>
<keyword evidence="3 6" id="KW-0418">Kinase</keyword>
<dbReference type="GO" id="GO:0004674">
    <property type="term" value="F:protein serine/threonine kinase activity"/>
    <property type="evidence" value="ECO:0007669"/>
    <property type="project" value="TreeGrafter"/>
</dbReference>
<dbReference type="NCBIfam" id="TIGR03071">
    <property type="entry name" value="couple_hipA"/>
    <property type="match status" value="1"/>
</dbReference>
<evidence type="ECO:0000313" key="6">
    <source>
        <dbReference type="EMBL" id="RBP29962.1"/>
    </source>
</evidence>
<name>A0A366GSC9_9GAMM</name>
<dbReference type="InterPro" id="IPR052028">
    <property type="entry name" value="HipA_Ser/Thr_kinase"/>
</dbReference>
<dbReference type="EMBL" id="QNRO01000008">
    <property type="protein sequence ID" value="RBP29962.1"/>
    <property type="molecule type" value="Genomic_DNA"/>
</dbReference>
<feature type="domain" description="HipA-like C-terminal" evidence="4">
    <location>
        <begin position="148"/>
        <end position="397"/>
    </location>
</feature>
<evidence type="ECO:0000256" key="3">
    <source>
        <dbReference type="ARBA" id="ARBA00022777"/>
    </source>
</evidence>
<accession>A0A366GSC9</accession>
<protein>
    <submittedName>
        <fullName evidence="6">Serine/threonine-protein kinase HipA</fullName>
    </submittedName>
</protein>
<evidence type="ECO:0000256" key="2">
    <source>
        <dbReference type="ARBA" id="ARBA00022679"/>
    </source>
</evidence>
<proteinExistence type="inferred from homology"/>
<keyword evidence="2" id="KW-0808">Transferase</keyword>
<sequence length="435" mass="48418">MPQLIVALNGLHVGALTLDRSGGMEFQYNAEWLDRPGARAISLSLPLSRSPYRGELVYNFFDNLLPDSDAIRARMQARFKIPSRHPFDLLSTIGRDCVGAIQLFPGNASIPDVRAVTAEPLDTQTIANLLKGYRDAPLGMTGEQNFRISLAGAQEKTALLWHNNQWQRPVGSTPTSHIFKLPIGFLDHSNIDLRESGENEWLCLHILKAFGAPVPNAELAEFADQKVLIVERFDRRWSGDGSWLIRLPQEDFCQALGVAPAIKYESDGGPGIREGMELLLGSQQANLDRERFFKAQILFWLLGAIDGHAKNFSLFIEPGSAYRMTPLYDVISAYPLMAQGSLPPERAQMAMAVRGRNKHYHWNRIQPRHFLSTAKQVGYSISHAKELIKEISAQTERVITEIEAMLPGGFPEHVSGPILEGIRKQGEKLASTSEG</sequence>
<dbReference type="PANTHER" id="PTHR37419">
    <property type="entry name" value="SERINE/THREONINE-PROTEIN KINASE TOXIN HIPA"/>
    <property type="match status" value="1"/>
</dbReference>
<organism evidence="6 7">
    <name type="scientific">Marinobacter pelagius</name>
    <dbReference type="NCBI Taxonomy" id="379482"/>
    <lineage>
        <taxon>Bacteria</taxon>
        <taxon>Pseudomonadati</taxon>
        <taxon>Pseudomonadota</taxon>
        <taxon>Gammaproteobacteria</taxon>
        <taxon>Pseudomonadales</taxon>
        <taxon>Marinobacteraceae</taxon>
        <taxon>Marinobacter</taxon>
    </lineage>
</organism>
<dbReference type="CDD" id="cd17808">
    <property type="entry name" value="HipA_Ec_like"/>
    <property type="match status" value="1"/>
</dbReference>
<evidence type="ECO:0000259" key="5">
    <source>
        <dbReference type="Pfam" id="PF13657"/>
    </source>
</evidence>
<reference evidence="6 7" key="1">
    <citation type="submission" date="2018-06" db="EMBL/GenBank/DDBJ databases">
        <title>Freshwater and sediment microbial communities from various areas in North America, analyzing microbe dynamics in response to fracking.</title>
        <authorList>
            <person name="Lamendella R."/>
        </authorList>
    </citation>
    <scope>NUCLEOTIDE SEQUENCE [LARGE SCALE GENOMIC DNA]</scope>
    <source>
        <strain evidence="6 7">114J</strain>
    </source>
</reference>
<gene>
    <name evidence="6" type="ORF">DET50_1082</name>
</gene>
<feature type="domain" description="HipA N-terminal subdomain 1" evidence="5">
    <location>
        <begin position="4"/>
        <end position="103"/>
    </location>
</feature>
<evidence type="ECO:0000313" key="7">
    <source>
        <dbReference type="Proteomes" id="UP000252995"/>
    </source>
</evidence>
<dbReference type="Pfam" id="PF13657">
    <property type="entry name" value="Couple_hipA"/>
    <property type="match status" value="1"/>
</dbReference>
<dbReference type="Pfam" id="PF07804">
    <property type="entry name" value="HipA_C"/>
    <property type="match status" value="1"/>
</dbReference>